<dbReference type="OrthoDB" id="10254927at2759"/>
<dbReference type="Gene3D" id="1.20.80.10">
    <property type="match status" value="1"/>
</dbReference>
<keyword evidence="4" id="KW-0446">Lipid-binding</keyword>
<dbReference type="Pfam" id="PF00887">
    <property type="entry name" value="ACBP"/>
    <property type="match status" value="1"/>
</dbReference>
<dbReference type="SUPFAM" id="SSF47027">
    <property type="entry name" value="Acyl-CoA binding protein"/>
    <property type="match status" value="1"/>
</dbReference>
<dbReference type="PRINTS" id="PR00689">
    <property type="entry name" value="ACOABINDINGP"/>
</dbReference>
<gene>
    <name evidence="8" type="primary">acbd6</name>
    <name evidence="8" type="ORF">FJT64_018562</name>
</gene>
<dbReference type="Pfam" id="PF12796">
    <property type="entry name" value="Ank_2"/>
    <property type="match status" value="1"/>
</dbReference>
<dbReference type="SMART" id="SM00248">
    <property type="entry name" value="ANK"/>
    <property type="match status" value="2"/>
</dbReference>
<protein>
    <recommendedName>
        <fullName evidence="1">Acyl-CoA-binding domain-containing protein 6</fullName>
    </recommendedName>
</protein>
<proteinExistence type="predicted"/>
<feature type="domain" description="ACB" evidence="7">
    <location>
        <begin position="9"/>
        <end position="96"/>
    </location>
</feature>
<keyword evidence="9" id="KW-1185">Reference proteome</keyword>
<dbReference type="InterPro" id="IPR014352">
    <property type="entry name" value="FERM/acyl-CoA-bd_prot_sf"/>
</dbReference>
<reference evidence="8 9" key="1">
    <citation type="submission" date="2019-07" db="EMBL/GenBank/DDBJ databases">
        <title>Draft genome assembly of a fouling barnacle, Amphibalanus amphitrite (Darwin, 1854): The first reference genome for Thecostraca.</title>
        <authorList>
            <person name="Kim W."/>
        </authorList>
    </citation>
    <scope>NUCLEOTIDE SEQUENCE [LARGE SCALE GENOMIC DNA]</scope>
    <source>
        <strain evidence="8">SNU_AA5</strain>
        <tissue evidence="8">Soma without cirri and trophi</tissue>
    </source>
</reference>
<dbReference type="Gene3D" id="1.25.40.20">
    <property type="entry name" value="Ankyrin repeat-containing domain"/>
    <property type="match status" value="1"/>
</dbReference>
<dbReference type="AlphaFoldDB" id="A0A6A4WYT2"/>
<dbReference type="GO" id="GO:0000062">
    <property type="term" value="F:fatty-acyl-CoA binding"/>
    <property type="evidence" value="ECO:0007669"/>
    <property type="project" value="InterPro"/>
</dbReference>
<dbReference type="PANTHER" id="PTHR24119">
    <property type="entry name" value="ACYL-COA-BINDING DOMAIN-CONTAINING PROTEIN 6"/>
    <property type="match status" value="1"/>
</dbReference>
<dbReference type="PROSITE" id="PS50297">
    <property type="entry name" value="ANK_REP_REGION"/>
    <property type="match status" value="2"/>
</dbReference>
<feature type="region of interest" description="Disordered" evidence="6">
    <location>
        <begin position="219"/>
        <end position="246"/>
    </location>
</feature>
<dbReference type="EMBL" id="VIIS01000309">
    <property type="protein sequence ID" value="KAF0310469.1"/>
    <property type="molecule type" value="Genomic_DNA"/>
</dbReference>
<feature type="repeat" description="ANK" evidence="5">
    <location>
        <begin position="191"/>
        <end position="223"/>
    </location>
</feature>
<evidence type="ECO:0000259" key="7">
    <source>
        <dbReference type="PROSITE" id="PS51228"/>
    </source>
</evidence>
<evidence type="ECO:0000256" key="6">
    <source>
        <dbReference type="SAM" id="MobiDB-lite"/>
    </source>
</evidence>
<dbReference type="InterPro" id="IPR036770">
    <property type="entry name" value="Ankyrin_rpt-contain_sf"/>
</dbReference>
<comment type="caution">
    <text evidence="8">The sequence shown here is derived from an EMBL/GenBank/DDBJ whole genome shotgun (WGS) entry which is preliminary data.</text>
</comment>
<sequence length="246" mass="26482">MGDLEKEMISEAFDDAARCVELLASSGRLPDDDLLRLYACYKQATCGECRGQRPGLFSLSARRKFDAWKSLGEMTELEAKRRYVEILTELQPNWMSGGDAETAGQPRGLGIAVSTPVRAEEDGATVGDDASPLDLVKAGRCDLLSQRKTFDCESADGDGLRLLHWAADRGHVDIVRLLLTRGATVDCRDAEGQTPLHYAASCGHTEVARVLLEAGADPKVTDTDGVTPAEGAEGEVRSLLDQAGKT</sequence>
<keyword evidence="2" id="KW-0677">Repeat</keyword>
<keyword evidence="3 5" id="KW-0040">ANK repeat</keyword>
<evidence type="ECO:0000256" key="5">
    <source>
        <dbReference type="PROSITE-ProRule" id="PRU00023"/>
    </source>
</evidence>
<evidence type="ECO:0000256" key="1">
    <source>
        <dbReference type="ARBA" id="ARBA00018419"/>
    </source>
</evidence>
<dbReference type="InterPro" id="IPR000582">
    <property type="entry name" value="Acyl-CoA-binding_protein"/>
</dbReference>
<feature type="repeat" description="ANK" evidence="5">
    <location>
        <begin position="158"/>
        <end position="190"/>
    </location>
</feature>
<evidence type="ECO:0000313" key="9">
    <source>
        <dbReference type="Proteomes" id="UP000440578"/>
    </source>
</evidence>
<dbReference type="InterPro" id="IPR002110">
    <property type="entry name" value="Ankyrin_rpt"/>
</dbReference>
<dbReference type="InterPro" id="IPR035984">
    <property type="entry name" value="Acyl-CoA-binding_sf"/>
</dbReference>
<dbReference type="PROSITE" id="PS50088">
    <property type="entry name" value="ANK_REPEAT"/>
    <property type="match status" value="2"/>
</dbReference>
<organism evidence="8 9">
    <name type="scientific">Amphibalanus amphitrite</name>
    <name type="common">Striped barnacle</name>
    <name type="synonym">Balanus amphitrite</name>
    <dbReference type="NCBI Taxonomy" id="1232801"/>
    <lineage>
        <taxon>Eukaryota</taxon>
        <taxon>Metazoa</taxon>
        <taxon>Ecdysozoa</taxon>
        <taxon>Arthropoda</taxon>
        <taxon>Crustacea</taxon>
        <taxon>Multicrustacea</taxon>
        <taxon>Cirripedia</taxon>
        <taxon>Thoracica</taxon>
        <taxon>Thoracicalcarea</taxon>
        <taxon>Balanomorpha</taxon>
        <taxon>Balanoidea</taxon>
        <taxon>Balanidae</taxon>
        <taxon>Amphibalaninae</taxon>
        <taxon>Amphibalanus</taxon>
    </lineage>
</organism>
<dbReference type="PANTHER" id="PTHR24119:SF0">
    <property type="entry name" value="ACYL-COA-BINDING DOMAIN-CONTAINING PROTEIN 6"/>
    <property type="match status" value="1"/>
</dbReference>
<dbReference type="Proteomes" id="UP000440578">
    <property type="component" value="Unassembled WGS sequence"/>
</dbReference>
<evidence type="ECO:0000313" key="8">
    <source>
        <dbReference type="EMBL" id="KAF0310469.1"/>
    </source>
</evidence>
<evidence type="ECO:0000256" key="2">
    <source>
        <dbReference type="ARBA" id="ARBA00022737"/>
    </source>
</evidence>
<dbReference type="SUPFAM" id="SSF48403">
    <property type="entry name" value="Ankyrin repeat"/>
    <property type="match status" value="1"/>
</dbReference>
<evidence type="ECO:0000256" key="4">
    <source>
        <dbReference type="ARBA" id="ARBA00023121"/>
    </source>
</evidence>
<dbReference type="PRINTS" id="PR01415">
    <property type="entry name" value="ANKYRIN"/>
</dbReference>
<accession>A0A6A4WYT2</accession>
<name>A0A6A4WYT2_AMPAM</name>
<dbReference type="PROSITE" id="PS51228">
    <property type="entry name" value="ACB_2"/>
    <property type="match status" value="1"/>
</dbReference>
<evidence type="ECO:0000256" key="3">
    <source>
        <dbReference type="ARBA" id="ARBA00023043"/>
    </source>
</evidence>